<dbReference type="Proteomes" id="UP000612362">
    <property type="component" value="Unassembled WGS sequence"/>
</dbReference>
<accession>A0A8J3MTU7</accession>
<evidence type="ECO:0000313" key="1">
    <source>
        <dbReference type="EMBL" id="GHO47530.1"/>
    </source>
</evidence>
<dbReference type="AlphaFoldDB" id="A0A8J3MTU7"/>
<gene>
    <name evidence="1" type="ORF">KSX_56930</name>
</gene>
<organism evidence="1 2">
    <name type="scientific">Ktedonospora formicarum</name>
    <dbReference type="NCBI Taxonomy" id="2778364"/>
    <lineage>
        <taxon>Bacteria</taxon>
        <taxon>Bacillati</taxon>
        <taxon>Chloroflexota</taxon>
        <taxon>Ktedonobacteria</taxon>
        <taxon>Ktedonobacterales</taxon>
        <taxon>Ktedonobacteraceae</taxon>
        <taxon>Ktedonospora</taxon>
    </lineage>
</organism>
<protein>
    <submittedName>
        <fullName evidence="1">Uncharacterized protein</fullName>
    </submittedName>
</protein>
<comment type="caution">
    <text evidence="1">The sequence shown here is derived from an EMBL/GenBank/DDBJ whole genome shotgun (WGS) entry which is preliminary data.</text>
</comment>
<sequence length="94" mass="10661">MLCAVHPGQSTELRIGRNDAFESSEDIDQGTKSLYIAGEVLIQNRNIRSGKGAEILKRGIGIRHQNATMRTGESLRQLWQNDRSQIMVQRRKLL</sequence>
<keyword evidence="2" id="KW-1185">Reference proteome</keyword>
<reference evidence="1" key="1">
    <citation type="submission" date="2020-10" db="EMBL/GenBank/DDBJ databases">
        <title>Taxonomic study of unclassified bacteria belonging to the class Ktedonobacteria.</title>
        <authorList>
            <person name="Yabe S."/>
            <person name="Wang C.M."/>
            <person name="Zheng Y."/>
            <person name="Sakai Y."/>
            <person name="Cavaletti L."/>
            <person name="Monciardini P."/>
            <person name="Donadio S."/>
        </authorList>
    </citation>
    <scope>NUCLEOTIDE SEQUENCE</scope>
    <source>
        <strain evidence="1">SOSP1-1</strain>
    </source>
</reference>
<proteinExistence type="predicted"/>
<name>A0A8J3MTU7_9CHLR</name>
<dbReference type="EMBL" id="BNJF01000003">
    <property type="protein sequence ID" value="GHO47530.1"/>
    <property type="molecule type" value="Genomic_DNA"/>
</dbReference>
<evidence type="ECO:0000313" key="2">
    <source>
        <dbReference type="Proteomes" id="UP000612362"/>
    </source>
</evidence>